<comment type="cofactor">
    <cofactor evidence="1 5">
        <name>FAD</name>
        <dbReference type="ChEBI" id="CHEBI:57692"/>
    </cofactor>
</comment>
<evidence type="ECO:0000256" key="2">
    <source>
        <dbReference type="ARBA" id="ARBA00009347"/>
    </source>
</evidence>
<keyword evidence="10" id="KW-1185">Reference proteome</keyword>
<dbReference type="Gene3D" id="1.20.140.10">
    <property type="entry name" value="Butyryl-CoA Dehydrogenase, subunit A, domain 3"/>
    <property type="match status" value="1"/>
</dbReference>
<evidence type="ECO:0000256" key="5">
    <source>
        <dbReference type="RuleBase" id="RU362125"/>
    </source>
</evidence>
<dbReference type="Pfam" id="PF02770">
    <property type="entry name" value="Acyl-CoA_dh_M"/>
    <property type="match status" value="1"/>
</dbReference>
<dbReference type="GO" id="GO:0003995">
    <property type="term" value="F:acyl-CoA dehydrogenase activity"/>
    <property type="evidence" value="ECO:0007669"/>
    <property type="project" value="InterPro"/>
</dbReference>
<dbReference type="RefSeq" id="WP_075135924.1">
    <property type="nucleotide sequence ID" value="NZ_MSIF01000016.1"/>
</dbReference>
<keyword evidence="5" id="KW-0560">Oxidoreductase</keyword>
<dbReference type="PROSITE" id="PS00072">
    <property type="entry name" value="ACYL_COA_DH_1"/>
    <property type="match status" value="1"/>
</dbReference>
<gene>
    <name evidence="9" type="ORF">BLA60_27560</name>
</gene>
<proteinExistence type="inferred from homology"/>
<evidence type="ECO:0000256" key="4">
    <source>
        <dbReference type="ARBA" id="ARBA00022827"/>
    </source>
</evidence>
<dbReference type="EMBL" id="MSIF01000016">
    <property type="protein sequence ID" value="OLF07332.1"/>
    <property type="molecule type" value="Genomic_DNA"/>
</dbReference>
<dbReference type="InterPro" id="IPR013786">
    <property type="entry name" value="AcylCoA_DH/ox_N"/>
</dbReference>
<dbReference type="CDD" id="cd00567">
    <property type="entry name" value="ACAD"/>
    <property type="match status" value="1"/>
</dbReference>
<dbReference type="Proteomes" id="UP000185696">
    <property type="component" value="Unassembled WGS sequence"/>
</dbReference>
<reference evidence="9 10" key="1">
    <citation type="submission" date="2016-12" db="EMBL/GenBank/DDBJ databases">
        <title>The draft genome sequence of Actinophytocola xinjiangensis.</title>
        <authorList>
            <person name="Wang W."/>
            <person name="Yuan L."/>
        </authorList>
    </citation>
    <scope>NUCLEOTIDE SEQUENCE [LARGE SCALE GENOMIC DNA]</scope>
    <source>
        <strain evidence="9 10">CGMCC 4.4663</strain>
    </source>
</reference>
<keyword evidence="3 5" id="KW-0285">Flavoprotein</keyword>
<dbReference type="Pfam" id="PF00441">
    <property type="entry name" value="Acyl-CoA_dh_1"/>
    <property type="match status" value="1"/>
</dbReference>
<dbReference type="InterPro" id="IPR009100">
    <property type="entry name" value="AcylCoA_DH/oxidase_NM_dom_sf"/>
</dbReference>
<feature type="domain" description="Acyl-CoA dehydrogenase/oxidase C-terminal" evidence="6">
    <location>
        <begin position="221"/>
        <end position="364"/>
    </location>
</feature>
<dbReference type="InterPro" id="IPR037069">
    <property type="entry name" value="AcylCoA_DH/ox_N_sf"/>
</dbReference>
<dbReference type="GO" id="GO:0050660">
    <property type="term" value="F:flavin adenine dinucleotide binding"/>
    <property type="evidence" value="ECO:0007669"/>
    <property type="project" value="InterPro"/>
</dbReference>
<feature type="domain" description="Acyl-CoA dehydrogenase/oxidase N-terminal" evidence="8">
    <location>
        <begin position="7"/>
        <end position="108"/>
    </location>
</feature>
<dbReference type="Gene3D" id="2.40.110.10">
    <property type="entry name" value="Butyryl-CoA Dehydrogenase, subunit A, domain 2"/>
    <property type="match status" value="1"/>
</dbReference>
<dbReference type="AlphaFoldDB" id="A0A7Z0WI74"/>
<comment type="caution">
    <text evidence="9">The sequence shown here is derived from an EMBL/GenBank/DDBJ whole genome shotgun (WGS) entry which is preliminary data.</text>
</comment>
<accession>A0A7Z0WI74</accession>
<evidence type="ECO:0000313" key="10">
    <source>
        <dbReference type="Proteomes" id="UP000185696"/>
    </source>
</evidence>
<feature type="domain" description="Acyl-CoA oxidase/dehydrogenase middle" evidence="7">
    <location>
        <begin position="112"/>
        <end position="200"/>
    </location>
</feature>
<sequence length="375" mass="38613">MPDGVDAGREFVRAAVADQADAWDAAGAVPVDVLRDLGKRGLLCAQVPTVHGGLGASSRANGEFTAYVGELCGSTRSVMTSQGMAAWAIQRLGDVEQRAAFLPELVGGRLAAVAMTERDAGSDLSGIATEITEDGDAVVVTGAKRWVTAAQYADLLVVFGRYADGAAAVVVPTDARGVRIEPVPTPLGCRAGGHANVELAAVRVPVGNVLGGGGPSIALLVTAALAYGRMSVAWGCVGILRACLRASTTHAARREQGGRPIAGHQLVARQLAELYVAERAASLACEHASDRWDARSPDMVMAGVLAKYTSARHAATASAAAVQILASWGAADNGLVARAFRDAKLMEIIEGTNETCQLLLAEHALSAAASPDSER</sequence>
<organism evidence="9 10">
    <name type="scientific">Actinophytocola xinjiangensis</name>
    <dbReference type="NCBI Taxonomy" id="485602"/>
    <lineage>
        <taxon>Bacteria</taxon>
        <taxon>Bacillati</taxon>
        <taxon>Actinomycetota</taxon>
        <taxon>Actinomycetes</taxon>
        <taxon>Pseudonocardiales</taxon>
        <taxon>Pseudonocardiaceae</taxon>
    </lineage>
</organism>
<keyword evidence="4 5" id="KW-0274">FAD</keyword>
<evidence type="ECO:0000259" key="6">
    <source>
        <dbReference type="Pfam" id="PF00441"/>
    </source>
</evidence>
<dbReference type="InterPro" id="IPR036250">
    <property type="entry name" value="AcylCo_DH-like_C"/>
</dbReference>
<dbReference type="Pfam" id="PF02771">
    <property type="entry name" value="Acyl-CoA_dh_N"/>
    <property type="match status" value="1"/>
</dbReference>
<comment type="similarity">
    <text evidence="2 5">Belongs to the acyl-CoA dehydrogenase family.</text>
</comment>
<dbReference type="InterPro" id="IPR006091">
    <property type="entry name" value="Acyl-CoA_Oxase/DH_mid-dom"/>
</dbReference>
<evidence type="ECO:0000256" key="3">
    <source>
        <dbReference type="ARBA" id="ARBA00022630"/>
    </source>
</evidence>
<protein>
    <submittedName>
        <fullName evidence="9">Acyl-CoA dehydrogenase</fullName>
    </submittedName>
</protein>
<evidence type="ECO:0000259" key="8">
    <source>
        <dbReference type="Pfam" id="PF02771"/>
    </source>
</evidence>
<dbReference type="InterPro" id="IPR009075">
    <property type="entry name" value="AcylCo_DH/oxidase_C"/>
</dbReference>
<dbReference type="InterPro" id="IPR046373">
    <property type="entry name" value="Acyl-CoA_Oxase/DH_mid-dom_sf"/>
</dbReference>
<dbReference type="SUPFAM" id="SSF47203">
    <property type="entry name" value="Acyl-CoA dehydrogenase C-terminal domain-like"/>
    <property type="match status" value="1"/>
</dbReference>
<dbReference type="PANTHER" id="PTHR43884:SF12">
    <property type="entry name" value="ISOVALERYL-COA DEHYDROGENASE, MITOCHONDRIAL-RELATED"/>
    <property type="match status" value="1"/>
</dbReference>
<dbReference type="OrthoDB" id="9802447at2"/>
<dbReference type="InterPro" id="IPR006089">
    <property type="entry name" value="Acyl-CoA_DH_CS"/>
</dbReference>
<evidence type="ECO:0000256" key="1">
    <source>
        <dbReference type="ARBA" id="ARBA00001974"/>
    </source>
</evidence>
<dbReference type="Gene3D" id="1.10.540.10">
    <property type="entry name" value="Acyl-CoA dehydrogenase/oxidase, N-terminal domain"/>
    <property type="match status" value="1"/>
</dbReference>
<name>A0A7Z0WI74_9PSEU</name>
<dbReference type="SUPFAM" id="SSF56645">
    <property type="entry name" value="Acyl-CoA dehydrogenase NM domain-like"/>
    <property type="match status" value="1"/>
</dbReference>
<evidence type="ECO:0000259" key="7">
    <source>
        <dbReference type="Pfam" id="PF02770"/>
    </source>
</evidence>
<dbReference type="PANTHER" id="PTHR43884">
    <property type="entry name" value="ACYL-COA DEHYDROGENASE"/>
    <property type="match status" value="1"/>
</dbReference>
<evidence type="ECO:0000313" key="9">
    <source>
        <dbReference type="EMBL" id="OLF07332.1"/>
    </source>
</evidence>